<dbReference type="AlphaFoldDB" id="A0A6J8ELA7"/>
<reference evidence="4 5" key="1">
    <citation type="submission" date="2020-06" db="EMBL/GenBank/DDBJ databases">
        <authorList>
            <person name="Li R."/>
            <person name="Bekaert M."/>
        </authorList>
    </citation>
    <scope>NUCLEOTIDE SEQUENCE [LARGE SCALE GENOMIC DNA]</scope>
    <source>
        <strain evidence="5">wild</strain>
    </source>
</reference>
<dbReference type="PANTHER" id="PTHR21017:SF19">
    <property type="entry name" value="PROTEIN NIPSNAP HOMOLOG 3B"/>
    <property type="match status" value="1"/>
</dbReference>
<feature type="domain" description="NIPSNAP" evidence="3">
    <location>
        <begin position="35"/>
        <end position="127"/>
    </location>
</feature>
<feature type="region of interest" description="Disordered" evidence="2">
    <location>
        <begin position="195"/>
        <end position="217"/>
    </location>
</feature>
<dbReference type="GO" id="GO:0000423">
    <property type="term" value="P:mitophagy"/>
    <property type="evidence" value="ECO:0007669"/>
    <property type="project" value="UniProtKB-ARBA"/>
</dbReference>
<dbReference type="OrthoDB" id="10262843at2759"/>
<dbReference type="Pfam" id="PF07978">
    <property type="entry name" value="NIPSNAP"/>
    <property type="match status" value="1"/>
</dbReference>
<protein>
    <recommendedName>
        <fullName evidence="3">NIPSNAP domain-containing protein</fullName>
    </recommendedName>
</protein>
<dbReference type="Gene3D" id="3.30.70.100">
    <property type="match status" value="2"/>
</dbReference>
<dbReference type="InterPro" id="IPR051557">
    <property type="entry name" value="NipSnap_domain"/>
</dbReference>
<dbReference type="InterPro" id="IPR012577">
    <property type="entry name" value="NIPSNAP"/>
</dbReference>
<evidence type="ECO:0000313" key="4">
    <source>
        <dbReference type="EMBL" id="CAC5419861.1"/>
    </source>
</evidence>
<dbReference type="InterPro" id="IPR011008">
    <property type="entry name" value="Dimeric_a/b-barrel"/>
</dbReference>
<gene>
    <name evidence="4" type="ORF">MCOR_52146</name>
</gene>
<evidence type="ECO:0000313" key="5">
    <source>
        <dbReference type="Proteomes" id="UP000507470"/>
    </source>
</evidence>
<dbReference type="Proteomes" id="UP000507470">
    <property type="component" value="Unassembled WGS sequence"/>
</dbReference>
<evidence type="ECO:0000256" key="2">
    <source>
        <dbReference type="SAM" id="MobiDB-lite"/>
    </source>
</evidence>
<dbReference type="GO" id="GO:0005739">
    <property type="term" value="C:mitochondrion"/>
    <property type="evidence" value="ECO:0007669"/>
    <property type="project" value="TreeGrafter"/>
</dbReference>
<comment type="similarity">
    <text evidence="1">Belongs to the NipSnap family.</text>
</comment>
<evidence type="ECO:0000256" key="1">
    <source>
        <dbReference type="ARBA" id="ARBA00005291"/>
    </source>
</evidence>
<dbReference type="SUPFAM" id="SSF54909">
    <property type="entry name" value="Dimeric alpha+beta barrel"/>
    <property type="match status" value="2"/>
</dbReference>
<sequence>MFSRRIIKSAPSFKLNGFIKKSIHQSSLRHNSKVYELRVYQIKPESVKPFMKLSKEWLHLRTQHSVLIGYWTSEIGGINDMVHIWEYDSLDHRAKVRQALANDASWIANYFGKILPMMSRQENSLLVANGELNLNQQDLKGVYELEVFNGKTVDRPNDRLLGSFTGLIGPLNTACNLWFHKSVDDMVNSLKEVNTKQGSTATGHSRLLMPTPWSPLK</sequence>
<accession>A0A6J8ELA7</accession>
<evidence type="ECO:0000259" key="3">
    <source>
        <dbReference type="Pfam" id="PF07978"/>
    </source>
</evidence>
<proteinExistence type="inferred from homology"/>
<dbReference type="PANTHER" id="PTHR21017">
    <property type="entry name" value="NIPSNAP-RELATED"/>
    <property type="match status" value="1"/>
</dbReference>
<name>A0A6J8ELA7_MYTCO</name>
<organism evidence="4 5">
    <name type="scientific">Mytilus coruscus</name>
    <name type="common">Sea mussel</name>
    <dbReference type="NCBI Taxonomy" id="42192"/>
    <lineage>
        <taxon>Eukaryota</taxon>
        <taxon>Metazoa</taxon>
        <taxon>Spiralia</taxon>
        <taxon>Lophotrochozoa</taxon>
        <taxon>Mollusca</taxon>
        <taxon>Bivalvia</taxon>
        <taxon>Autobranchia</taxon>
        <taxon>Pteriomorphia</taxon>
        <taxon>Mytilida</taxon>
        <taxon>Mytiloidea</taxon>
        <taxon>Mytilidae</taxon>
        <taxon>Mytilinae</taxon>
        <taxon>Mytilus</taxon>
    </lineage>
</organism>
<keyword evidence="5" id="KW-1185">Reference proteome</keyword>
<dbReference type="EMBL" id="CACVKT020009053">
    <property type="protein sequence ID" value="CAC5419861.1"/>
    <property type="molecule type" value="Genomic_DNA"/>
</dbReference>